<sequence length="1098" mass="119866">MPTTMPTRSACNSPSPSSKRSLLSRLKAPFGPKARHVAEYYIQPDDPHRQYGPGDVITGSVVLKIIKAISVTHITVCLHGHAQVYKTPNTAGEGLKQYNASLAAGKTKKSGGYYGNGFVSLFEDEIVLCGEGRLGEGTYQFNYELMFPKKSLPSSIDFERGTISYNVTSTMTRPTTISPISSCTRKVNFQEDIDVAALAAPKPRVISLEPIHRRTKPKRTKKAAVGAEKRSSESEGPTLEPGVNNRVADINGSQADSEPPHSPVPSDVSFDSILSGSVGTGSAIDSGAPSTTRTGETRTTSSKAITATIEVQKAGFLSGETIPIKILVAHTKQITSLRGVIVTLYRQARVDMHPALPVVTGGEDEVYPRSRTGLSGLSLSSAGSTHLFRKDLDQGFAALMVNPETLTAEIKATLRVPEEAFPSIASVPGAMISFKYYVEVVLDIQGKLAGLDRMLPSSVGTMTGLSNARPTDSSLYAPWGGHFMSTEEIRRDKSVISSLFEVVVGTRDSAKKSAWKHPVREGGLQGPADTGPEMTADNIPSYAHSEGHHQNFGQQLHPVSAWDSQYGYPADDAYYEEPPVVRFPLPDLQEQSEPVSEKEQLRRAEARLLPSAPPEAGVESSATAAAHAPSAPALPDEAAHALLPSAPFQHDMVIAGPSSPRQTRQSRRESSAPAYDHHSAPSVPPTEDKQEIHRRNLEMERSAPEDLPEELEAEVGASAPAPPHMHEPTAPILTEDDEFLFNVPASHQLPRYPSIVAMAISLALRVFMPLPFGISSLAMSPKEFPFPKGEDASTNSSSPPEAFYRQPVQPVPLITHIPDPQQSVPVVYNPEPPPQPQQTVPAYRPESRQQYRAQPQSAPPASRSASRQLPRGARQQSFVTAYSPASRQQQYLPDALPATRTPSPTRQQHQQREAQQAVRDFSLEPQRQSIPTYRPESRRQRRRGDPGQRARDGSPDPPRAGQTSMRTPMYALDSNFFGQTASANVERRFFKTERRPVETARRPVGTERRPIETQQRPVETERRPVETERRSTDTVRRSTGTAHRRTDSVQHEKDPEQQVPAPTPKTNTTVSSAPGNPHPTRPEHNPTSQSATPTTPPR</sequence>
<feature type="region of interest" description="Disordered" evidence="2">
    <location>
        <begin position="208"/>
        <end position="301"/>
    </location>
</feature>
<gene>
    <name evidence="5" type="ORF">EG327_005158</name>
    <name evidence="4" type="ORF">EG328_000360</name>
</gene>
<keyword evidence="7" id="KW-1185">Reference proteome</keyword>
<evidence type="ECO:0000313" key="6">
    <source>
        <dbReference type="Proteomes" id="UP000447873"/>
    </source>
</evidence>
<dbReference type="InterPro" id="IPR014752">
    <property type="entry name" value="Arrestin-like_C"/>
</dbReference>
<dbReference type="InterPro" id="IPR014756">
    <property type="entry name" value="Ig_E-set"/>
</dbReference>
<feature type="compositionally biased region" description="Polar residues" evidence="2">
    <location>
        <begin position="874"/>
        <end position="891"/>
    </location>
</feature>
<dbReference type="InterPro" id="IPR050357">
    <property type="entry name" value="Arrestin_domain-protein"/>
</dbReference>
<feature type="compositionally biased region" description="Polar residues" evidence="2">
    <location>
        <begin position="1064"/>
        <end position="1074"/>
    </location>
</feature>
<comment type="similarity">
    <text evidence="1">Belongs to the arrestin family. PalF/RIM8 subfamily.</text>
</comment>
<feature type="region of interest" description="Disordered" evidence="2">
    <location>
        <begin position="994"/>
        <end position="1098"/>
    </location>
</feature>
<evidence type="ECO:0000256" key="2">
    <source>
        <dbReference type="SAM" id="MobiDB-lite"/>
    </source>
</evidence>
<feature type="compositionally biased region" description="Basic residues" evidence="2">
    <location>
        <begin position="213"/>
        <end position="222"/>
    </location>
</feature>
<feature type="compositionally biased region" description="Basic and acidic residues" evidence="2">
    <location>
        <begin position="666"/>
        <end position="679"/>
    </location>
</feature>
<feature type="compositionally biased region" description="Low complexity" evidence="2">
    <location>
        <begin position="1086"/>
        <end position="1098"/>
    </location>
</feature>
<dbReference type="EMBL" id="WNWS01000105">
    <property type="protein sequence ID" value="KAE9980332.1"/>
    <property type="molecule type" value="Genomic_DNA"/>
</dbReference>
<dbReference type="GO" id="GO:0031625">
    <property type="term" value="F:ubiquitin protein ligase binding"/>
    <property type="evidence" value="ECO:0007669"/>
    <property type="project" value="TreeGrafter"/>
</dbReference>
<dbReference type="InterPro" id="IPR011021">
    <property type="entry name" value="Arrestin-like_N"/>
</dbReference>
<comment type="caution">
    <text evidence="5">The sequence shown here is derived from an EMBL/GenBank/DDBJ whole genome shotgun (WGS) entry which is preliminary data.</text>
</comment>
<feature type="region of interest" description="Disordered" evidence="2">
    <location>
        <begin position="610"/>
        <end position="633"/>
    </location>
</feature>
<dbReference type="GO" id="GO:0005886">
    <property type="term" value="C:plasma membrane"/>
    <property type="evidence" value="ECO:0007669"/>
    <property type="project" value="TreeGrafter"/>
</dbReference>
<feature type="compositionally biased region" description="Low complexity" evidence="2">
    <location>
        <begin position="620"/>
        <end position="633"/>
    </location>
</feature>
<organism evidence="5 7">
    <name type="scientific">Venturia inaequalis</name>
    <name type="common">Apple scab fungus</name>
    <dbReference type="NCBI Taxonomy" id="5025"/>
    <lineage>
        <taxon>Eukaryota</taxon>
        <taxon>Fungi</taxon>
        <taxon>Dikarya</taxon>
        <taxon>Ascomycota</taxon>
        <taxon>Pezizomycotina</taxon>
        <taxon>Dothideomycetes</taxon>
        <taxon>Pleosporomycetidae</taxon>
        <taxon>Venturiales</taxon>
        <taxon>Venturiaceae</taxon>
        <taxon>Venturia</taxon>
    </lineage>
</organism>
<feature type="region of interest" description="Disordered" evidence="2">
    <location>
        <begin position="813"/>
        <end position="965"/>
    </location>
</feature>
<feature type="region of interest" description="Disordered" evidence="2">
    <location>
        <begin position="1"/>
        <end position="22"/>
    </location>
</feature>
<accession>A0A8H3VQK9</accession>
<dbReference type="EMBL" id="WNWR01000003">
    <property type="protein sequence ID" value="KAE9994712.1"/>
    <property type="molecule type" value="Genomic_DNA"/>
</dbReference>
<proteinExistence type="inferred from homology"/>
<feature type="compositionally biased region" description="Basic and acidic residues" evidence="2">
    <location>
        <begin position="686"/>
        <end position="704"/>
    </location>
</feature>
<dbReference type="Gene3D" id="2.60.40.640">
    <property type="match status" value="2"/>
</dbReference>
<dbReference type="PANTHER" id="PTHR11188">
    <property type="entry name" value="ARRESTIN DOMAIN CONTAINING PROTEIN"/>
    <property type="match status" value="1"/>
</dbReference>
<dbReference type="SUPFAM" id="SSF81296">
    <property type="entry name" value="E set domains"/>
    <property type="match status" value="1"/>
</dbReference>
<dbReference type="Proteomes" id="UP000447873">
    <property type="component" value="Unassembled WGS sequence"/>
</dbReference>
<name>A0A8H3VQK9_VENIN</name>
<feature type="compositionally biased region" description="Basic and acidic residues" evidence="2">
    <location>
        <begin position="1044"/>
        <end position="1056"/>
    </location>
</feature>
<dbReference type="GO" id="GO:0005829">
    <property type="term" value="C:cytosol"/>
    <property type="evidence" value="ECO:0007669"/>
    <property type="project" value="TreeGrafter"/>
</dbReference>
<feature type="region of interest" description="Disordered" evidence="2">
    <location>
        <begin position="651"/>
        <end position="723"/>
    </location>
</feature>
<protein>
    <recommendedName>
        <fullName evidence="3">Arrestin C-terminal-like domain-containing protein</fullName>
    </recommendedName>
</protein>
<feature type="domain" description="Arrestin C-terminal-like" evidence="3">
    <location>
        <begin position="301"/>
        <end position="464"/>
    </location>
</feature>
<feature type="compositionally biased region" description="Basic and acidic residues" evidence="2">
    <location>
        <begin position="994"/>
        <end position="1011"/>
    </location>
</feature>
<reference evidence="5 7" key="1">
    <citation type="submission" date="2019-07" db="EMBL/GenBank/DDBJ databases">
        <title>Venturia inaequalis Genome Resource.</title>
        <authorList>
            <person name="Lichtner F.J."/>
        </authorList>
    </citation>
    <scope>NUCLEOTIDE SEQUENCE [LARGE SCALE GENOMIC DNA]</scope>
    <source>
        <strain evidence="4 6">120213</strain>
        <strain evidence="5 7">DMI_063113</strain>
    </source>
</reference>
<dbReference type="PANTHER" id="PTHR11188:SF161">
    <property type="entry name" value="PH-RESPONSE REGULATOR PROTEIN PALF_RIM8"/>
    <property type="match status" value="1"/>
</dbReference>
<dbReference type="Proteomes" id="UP000490939">
    <property type="component" value="Unassembled WGS sequence"/>
</dbReference>
<dbReference type="GO" id="GO:0030674">
    <property type="term" value="F:protein-macromolecule adaptor activity"/>
    <property type="evidence" value="ECO:0007669"/>
    <property type="project" value="TreeGrafter"/>
</dbReference>
<dbReference type="AlphaFoldDB" id="A0A8H3VQK9"/>
<feature type="compositionally biased region" description="Low complexity" evidence="2">
    <location>
        <begin position="13"/>
        <end position="22"/>
    </location>
</feature>
<dbReference type="SMART" id="SM01017">
    <property type="entry name" value="Arrestin_C"/>
    <property type="match status" value="1"/>
</dbReference>
<evidence type="ECO:0000313" key="7">
    <source>
        <dbReference type="Proteomes" id="UP000490939"/>
    </source>
</evidence>
<dbReference type="InterPro" id="IPR011022">
    <property type="entry name" value="Arrestin_C-like"/>
</dbReference>
<feature type="compositionally biased region" description="Polar residues" evidence="2">
    <location>
        <begin position="1"/>
        <end position="12"/>
    </location>
</feature>
<feature type="compositionally biased region" description="Basic and acidic residues" evidence="2">
    <location>
        <begin position="1018"/>
        <end position="1036"/>
    </location>
</feature>
<dbReference type="Pfam" id="PF02752">
    <property type="entry name" value="Arrestin_C"/>
    <property type="match status" value="1"/>
</dbReference>
<evidence type="ECO:0000313" key="4">
    <source>
        <dbReference type="EMBL" id="KAE9980332.1"/>
    </source>
</evidence>
<evidence type="ECO:0000259" key="3">
    <source>
        <dbReference type="SMART" id="SM01017"/>
    </source>
</evidence>
<dbReference type="Pfam" id="PF00339">
    <property type="entry name" value="Arrestin_N"/>
    <property type="match status" value="1"/>
</dbReference>
<feature type="compositionally biased region" description="Basic and acidic residues" evidence="2">
    <location>
        <begin position="935"/>
        <end position="954"/>
    </location>
</feature>
<feature type="compositionally biased region" description="Low complexity" evidence="2">
    <location>
        <begin position="848"/>
        <end position="871"/>
    </location>
</feature>
<evidence type="ECO:0000256" key="1">
    <source>
        <dbReference type="ARBA" id="ARBA00037950"/>
    </source>
</evidence>
<feature type="compositionally biased region" description="Low complexity" evidence="2">
    <location>
        <begin position="290"/>
        <end position="301"/>
    </location>
</feature>
<evidence type="ECO:0000313" key="5">
    <source>
        <dbReference type="EMBL" id="KAE9994712.1"/>
    </source>
</evidence>
<dbReference type="GO" id="GO:0070086">
    <property type="term" value="P:ubiquitin-dependent endocytosis"/>
    <property type="evidence" value="ECO:0007669"/>
    <property type="project" value="TreeGrafter"/>
</dbReference>